<evidence type="ECO:0000259" key="5">
    <source>
        <dbReference type="Pfam" id="PF03629"/>
    </source>
</evidence>
<reference evidence="6" key="1">
    <citation type="submission" date="2020-10" db="EMBL/GenBank/DDBJ databases">
        <authorList>
            <person name="Gilroy R."/>
        </authorList>
    </citation>
    <scope>NUCLEOTIDE SEQUENCE</scope>
    <source>
        <strain evidence="6">USAMLcec3-3695</strain>
    </source>
</reference>
<evidence type="ECO:0000256" key="1">
    <source>
        <dbReference type="ARBA" id="ARBA00008668"/>
    </source>
</evidence>
<dbReference type="SUPFAM" id="SSF52266">
    <property type="entry name" value="SGNH hydrolase"/>
    <property type="match status" value="3"/>
</dbReference>
<dbReference type="EMBL" id="DVNB01000027">
    <property type="protein sequence ID" value="HIU56718.1"/>
    <property type="molecule type" value="Genomic_DNA"/>
</dbReference>
<evidence type="ECO:0000313" key="7">
    <source>
        <dbReference type="Proteomes" id="UP000824109"/>
    </source>
</evidence>
<proteinExistence type="inferred from homology"/>
<dbReference type="Gene3D" id="3.40.50.1820">
    <property type="entry name" value="alpha/beta hydrolase"/>
    <property type="match status" value="1"/>
</dbReference>
<reference evidence="6" key="2">
    <citation type="journal article" date="2021" name="PeerJ">
        <title>Extensive microbial diversity within the chicken gut microbiome revealed by metagenomics and culture.</title>
        <authorList>
            <person name="Gilroy R."/>
            <person name="Ravi A."/>
            <person name="Getino M."/>
            <person name="Pursley I."/>
            <person name="Horton D.L."/>
            <person name="Alikhan N.F."/>
            <person name="Baker D."/>
            <person name="Gharbi K."/>
            <person name="Hall N."/>
            <person name="Watson M."/>
            <person name="Adriaenssens E.M."/>
            <person name="Foster-Nyarko E."/>
            <person name="Jarju S."/>
            <person name="Secka A."/>
            <person name="Antonio M."/>
            <person name="Oren A."/>
            <person name="Chaudhuri R.R."/>
            <person name="La Ragione R."/>
            <person name="Hildebrand F."/>
            <person name="Pallen M.J."/>
        </authorList>
    </citation>
    <scope>NUCLEOTIDE SEQUENCE</scope>
    <source>
        <strain evidence="6">USAMLcec3-3695</strain>
    </source>
</reference>
<dbReference type="GO" id="GO:0016787">
    <property type="term" value="F:hydrolase activity"/>
    <property type="evidence" value="ECO:0007669"/>
    <property type="project" value="UniProtKB-KW"/>
</dbReference>
<dbReference type="InterPro" id="IPR008979">
    <property type="entry name" value="Galactose-bd-like_sf"/>
</dbReference>
<comment type="similarity">
    <text evidence="1">Belongs to the 'GDSL' lipolytic enzyme family.</text>
</comment>
<feature type="signal peptide" evidence="4">
    <location>
        <begin position="1"/>
        <end position="28"/>
    </location>
</feature>
<gene>
    <name evidence="6" type="ORF">IAA61_02760</name>
</gene>
<organism evidence="6 7">
    <name type="scientific">Candidatus Ornithomonoglobus merdipullorum</name>
    <dbReference type="NCBI Taxonomy" id="2840895"/>
    <lineage>
        <taxon>Bacteria</taxon>
        <taxon>Bacillati</taxon>
        <taxon>Bacillota</taxon>
        <taxon>Clostridia</taxon>
        <taxon>Candidatus Ornithomonoglobus</taxon>
    </lineage>
</organism>
<dbReference type="InterPro" id="IPR037459">
    <property type="entry name" value="RhgT-like"/>
</dbReference>
<dbReference type="Gene3D" id="2.60.120.430">
    <property type="entry name" value="Galactose-binding lectin"/>
    <property type="match status" value="2"/>
</dbReference>
<feature type="compositionally biased region" description="Low complexity" evidence="3">
    <location>
        <begin position="1409"/>
        <end position="1427"/>
    </location>
</feature>
<evidence type="ECO:0000313" key="6">
    <source>
        <dbReference type="EMBL" id="HIU56718.1"/>
    </source>
</evidence>
<feature type="region of interest" description="Disordered" evidence="3">
    <location>
        <begin position="1409"/>
        <end position="1443"/>
    </location>
</feature>
<feature type="chain" id="PRO_5039059421" description="Sialate O-acetylesterase domain-containing protein" evidence="4">
    <location>
        <begin position="29"/>
        <end position="2660"/>
    </location>
</feature>
<dbReference type="InterPro" id="IPR005181">
    <property type="entry name" value="SASA"/>
</dbReference>
<protein>
    <recommendedName>
        <fullName evidence="5">Sialate O-acetylesterase domain-containing protein</fullName>
    </recommendedName>
</protein>
<comment type="caution">
    <text evidence="6">The sequence shown here is derived from an EMBL/GenBank/DDBJ whole genome shotgun (WGS) entry which is preliminary data.</text>
</comment>
<feature type="domain" description="Sialate O-acetylesterase" evidence="5">
    <location>
        <begin position="578"/>
        <end position="824"/>
    </location>
</feature>
<dbReference type="InterPro" id="IPR036514">
    <property type="entry name" value="SGNH_hydro_sf"/>
</dbReference>
<dbReference type="Gene3D" id="3.40.50.1110">
    <property type="entry name" value="SGNH hydrolase"/>
    <property type="match status" value="3"/>
</dbReference>
<dbReference type="SUPFAM" id="SSF49785">
    <property type="entry name" value="Galactose-binding domain-like"/>
    <property type="match status" value="1"/>
</dbReference>
<dbReference type="PANTHER" id="PTHR43695">
    <property type="entry name" value="PUTATIVE (AFU_ORTHOLOGUE AFUA_2G17250)-RELATED"/>
    <property type="match status" value="1"/>
</dbReference>
<keyword evidence="2" id="KW-0378">Hydrolase</keyword>
<evidence type="ECO:0000256" key="2">
    <source>
        <dbReference type="ARBA" id="ARBA00022801"/>
    </source>
</evidence>
<dbReference type="Proteomes" id="UP000824109">
    <property type="component" value="Unassembled WGS sequence"/>
</dbReference>
<name>A0A9D1MAW5_9FIRM</name>
<dbReference type="SUPFAM" id="SSF53474">
    <property type="entry name" value="alpha/beta-Hydrolases"/>
    <property type="match status" value="1"/>
</dbReference>
<dbReference type="InterPro" id="IPR029058">
    <property type="entry name" value="AB_hydrolase_fold"/>
</dbReference>
<accession>A0A9D1MAW5</accession>
<dbReference type="Pfam" id="PF03629">
    <property type="entry name" value="SASA"/>
    <property type="match status" value="1"/>
</dbReference>
<sequence>MNKTAKRFMSLLMAASVAGTVFPFTVFAGDDETDVMSETDVYTCDFTQLVKDGADTYYGTAEDIIELDEYTTAYLTYEGTYVDADGKVYIKDDSPCNGDGKYENGSYISFTAPSDGSVTVSGADISLFYGSTYSGSYGSNLTFDAEGGSTYVFAYRKGSTYIDTLTFTPSADEPDPEPEPPSGDDAYVSPSTTWDFETEPSGGENAPALGGNAQWSDGEIVFPADTRDSGTLSLSFAEPVRNNVSVEMDIIGHDRTLGNQYITFSVSNSEETVAELHVHPYSDNGDEYSARGLTVCGTQTASGDDVRAAWTGTGTTHVKADIDYYARKLTVTVGDTPFEADIPEGTVTDVTNIAITVSRSGSTVASRYISADNLTVSEFESTGEQAPSTVAEGYSEETIAGYPCRVKVQDGAPAVIYLSSELRYGSDNVSQLYDAKYIFDKLGERATLAAPQTEDGFTDVSQLVSEVRDMYNAPSVTVIGQSESTDAALSSGADRIVTIAGSGSAIPSGDVWAFAGCNDETTPVSDVKTMVNSLQLAGVDTRYTEYPFGGHKLAETAANEEGLDEWIINGAEDSRVVDLVLFSGQSNMAGRGDYDEATVCAAGEGYEYHAVTEPGVLSSVTEPFGKYENNDAINDNSGQGVDRRSGDMVSSVMSAYYDKTGVPMVGVQASRGGQDTTYFINNMGEMQSRFNEAADYLENAGYTIRKKLLVWCQGEADADKGRSDETYKSNTLSIFEDLRDGCGIEDMFIVRTGHYNIYYGGETPSEDDLAKDAEYLRISNAQQALADENDNIYIAASLYSDEYLSEMRDQYHYYQSVYNSVGKTAGETIAEVYENEPVPTPEPIEGVYELTSSEGSIDVSGLKNYGTDTYRVYSSDGSYETAKAEDGKVANETGGEVVVVPEYRFEFTNQQDPADENIAGYVKAGEGSYSKATGFGLASENYRINENGCKADENPIKVDVPEGFYDITVYRKGGCRADIYSGGTLIANNTTSSGAQNRGGSSALMEIPAVHHGGGSLDITFGNTSGNNERIASLKIARVPEKYRKPVIWVAGDSESSNYYPFDADGDDLKSDKIMITGFGQQLSKLLSDKYSVSNYGQPSATVKTWYDECFESVNKLMQPGDTILVDFGINDAVSSSNKMSIDEMKSQMELIFNAAKAKGVTPILISPVYNGKYQHRTYFTYDAAADTNGMYEFAEKNGVACIDLNKYTQLYVNKAVEDTGDADWRTNNYHVGDGLHLTQHSAVLAASFIAAGMKALGYETSDHEFVYSDISSVGEGNIRGEETGIKRVYSAAAAEAFMRDGTVTVPGGDTPATTAPATDAPGAYPAEMTYDGTEVRMTAKDNSVKSAVLAAAEYDGGALKSLKVYDVNFENGEAKQEAAVPEGTVFYLWNSLSGMQPMAESLEYTGAAEETAAPTKAPETTSPATEIPATAVPTDVPSEPTNPPIFVRDFEDEDMSGWRQSNGGENTIMTDSDPTIGKYMNQKGGGGGSRAVEYKFSDPITDNFVFEADVKAASTDQYSADISLLGSITTVNSTGTNNVPVDGLIFKADVNKNESRFLLNNEQSAKGSTLDSITGRKILSYEFPEGSWVHIRAICNFDDQTTRVQLTSLDGSTVYFDGKVDMYSGSDQTIDDLQRIYIVAPRPNQDFGIDNIVIRKANSSEIAEAANFHKVTIAANGDPYTYYTENGKPVFELYLPDVSAFGDAFEGWDINGTVYTTEQLKALPITADTAVTAVIDSSYVEKAKEVEFANFPTDGRLVMSADANSTDYYKNVISIKITGEAGTDLASAPDDRAEPKIDWEFIGFHTMHGEPTNDDKTTVFPGTKMFCDNYGRVTVDDEYQPEISFELRNTSENYYGKVRATVSYAGETFKLERPLVIIGNSSQTAGVLFPKTGYVSDFNMFEDGMEGDYTDDKSLLGGWDIIGSNSTNQIGVYSDEDGKFMRVSKNEKKDSSYFYTELSTASDQLIFAQDIRFNTPLATIYYKGEAPNSFSKNQTAFNVVFNDGIITINGAEVADGLEQGTWYRLVISAAVSSQKCWAKVYSEDGILIGESATVDFENENVSAPYVYCYRLSDKNNAQSSVDVNDIVISKAETDDEHLKITFENSALTIPDDDNAAETTAVFEGSTVEGYELIGSVDWTVADDSADGVSVKANSDTHTAVVSVTKEAAAGTVPIRAAIDGQSVTAEVSLTGTRESVAFTNRPRSIMIPSDGITEVQYTAVVRDGQGQDIAERAIEYSLETPLNGVSIDPSSGTVTVDASASAAKAVIVAKAKNSGGEEIVRKTETVIYSLDFGFGSGAAEAGQTMITSDTVYDPSLGFGIEGTAEDNDGYISGSDMVFKADVEPGKVYEITVEYEGSLRLERYDSYLAGIEKDTNDGLASKTYEIAVVGDGTEVGKGVLDLNIAGQGKLASVKIEEAAEKTAGEKPIWIEIGDSTVAQNPSWGYVLASGDRWKEYPKISEAVEGFRNMGRGARQLTSFYNEGLLDNVLKTLRPGDVVSISGMGTNGYDGTIDDFKAQLNYYIDSVIEMGGKVILGSYTPNGNWGAYKDKVYDPQTETFKGKRYDDFDVALYEVYQERRDDENILGYVDIGGITDELMTAEVRKAREAAGGTGEAADAAAAAKAAELLKWYPNDFNHYTADLSNLILPELTRQMAALINK</sequence>
<evidence type="ECO:0000256" key="4">
    <source>
        <dbReference type="SAM" id="SignalP"/>
    </source>
</evidence>
<keyword evidence="4" id="KW-0732">Signal</keyword>
<feature type="region of interest" description="Disordered" evidence="3">
    <location>
        <begin position="166"/>
        <end position="209"/>
    </location>
</feature>
<dbReference type="PANTHER" id="PTHR43695:SF1">
    <property type="entry name" value="RHAMNOGALACTURONAN ACETYLESTERASE"/>
    <property type="match status" value="1"/>
</dbReference>
<evidence type="ECO:0000256" key="3">
    <source>
        <dbReference type="SAM" id="MobiDB-lite"/>
    </source>
</evidence>